<organism evidence="2 3">
    <name type="scientific">Anopheles melas</name>
    <dbReference type="NCBI Taxonomy" id="34690"/>
    <lineage>
        <taxon>Eukaryota</taxon>
        <taxon>Metazoa</taxon>
        <taxon>Ecdysozoa</taxon>
        <taxon>Arthropoda</taxon>
        <taxon>Hexapoda</taxon>
        <taxon>Insecta</taxon>
        <taxon>Pterygota</taxon>
        <taxon>Neoptera</taxon>
        <taxon>Endopterygota</taxon>
        <taxon>Diptera</taxon>
        <taxon>Nematocera</taxon>
        <taxon>Culicoidea</taxon>
        <taxon>Culicidae</taxon>
        <taxon>Anophelinae</taxon>
        <taxon>Anopheles</taxon>
    </lineage>
</organism>
<reference evidence="3" key="1">
    <citation type="submission" date="2014-01" db="EMBL/GenBank/DDBJ databases">
        <title>The Genome Sequence of Anopheles melas CM1001059_A (V2).</title>
        <authorList>
            <consortium name="The Broad Institute Genomics Platform"/>
            <person name="Neafsey D.E."/>
            <person name="Besansky N."/>
            <person name="Howell P."/>
            <person name="Walton C."/>
            <person name="Young S.K."/>
            <person name="Zeng Q."/>
            <person name="Gargeya S."/>
            <person name="Fitzgerald M."/>
            <person name="Haas B."/>
            <person name="Abouelleil A."/>
            <person name="Allen A.W."/>
            <person name="Alvarado L."/>
            <person name="Arachchi H.M."/>
            <person name="Berlin A.M."/>
            <person name="Chapman S.B."/>
            <person name="Gainer-Dewar J."/>
            <person name="Goldberg J."/>
            <person name="Griggs A."/>
            <person name="Gujja S."/>
            <person name="Hansen M."/>
            <person name="Howarth C."/>
            <person name="Imamovic A."/>
            <person name="Ireland A."/>
            <person name="Larimer J."/>
            <person name="McCowan C."/>
            <person name="Murphy C."/>
            <person name="Pearson M."/>
            <person name="Poon T.W."/>
            <person name="Priest M."/>
            <person name="Roberts A."/>
            <person name="Saif S."/>
            <person name="Shea T."/>
            <person name="Sisk P."/>
            <person name="Sykes S."/>
            <person name="Wortman J."/>
            <person name="Nusbaum C."/>
            <person name="Birren B."/>
        </authorList>
    </citation>
    <scope>NUCLEOTIDE SEQUENCE [LARGE SCALE GENOMIC DNA]</scope>
    <source>
        <strain evidence="3">CM1001059</strain>
    </source>
</reference>
<dbReference type="Proteomes" id="UP000075902">
    <property type="component" value="Unassembled WGS sequence"/>
</dbReference>
<dbReference type="EnsemblMetazoa" id="AMEC012130-RA">
    <property type="protein sequence ID" value="AMEC012130-PA"/>
    <property type="gene ID" value="AMEC012130"/>
</dbReference>
<dbReference type="AlphaFoldDB" id="A0A182U1D9"/>
<feature type="transmembrane region" description="Helical" evidence="1">
    <location>
        <begin position="116"/>
        <end position="135"/>
    </location>
</feature>
<keyword evidence="1" id="KW-0472">Membrane</keyword>
<reference evidence="2" key="2">
    <citation type="submission" date="2020-05" db="UniProtKB">
        <authorList>
            <consortium name="EnsemblMetazoa"/>
        </authorList>
    </citation>
    <scope>IDENTIFICATION</scope>
    <source>
        <strain evidence="2">CM1001059</strain>
    </source>
</reference>
<evidence type="ECO:0000313" key="2">
    <source>
        <dbReference type="EnsemblMetazoa" id="AMEC012130-PA"/>
    </source>
</evidence>
<keyword evidence="3" id="KW-1185">Reference proteome</keyword>
<proteinExistence type="predicted"/>
<sequence>MFSDTRLRTEIVIILQGCDSSKNFRSASQQPARGDQLLGFAHFQYTERILQLLEPGVNVHQIVTAERLDQRFHVRGVERLCLPDHTLQLGYFRLHVLVLLVQLGQQTVFVRGKRRILLIGLLLLLLLLLMCWCWSSEPYIRHAWFTVLRAQVLFSNLLRR</sequence>
<keyword evidence="1" id="KW-1133">Transmembrane helix</keyword>
<evidence type="ECO:0000256" key="1">
    <source>
        <dbReference type="SAM" id="Phobius"/>
    </source>
</evidence>
<protein>
    <submittedName>
        <fullName evidence="2">Uncharacterized protein</fullName>
    </submittedName>
</protein>
<evidence type="ECO:0000313" key="3">
    <source>
        <dbReference type="Proteomes" id="UP000075902"/>
    </source>
</evidence>
<dbReference type="VEuPathDB" id="VectorBase:AMEC012130"/>
<accession>A0A182U1D9</accession>
<keyword evidence="1" id="KW-0812">Transmembrane</keyword>
<name>A0A182U1D9_9DIPT</name>